<comment type="caution">
    <text evidence="2">The sequence shown here is derived from an EMBL/GenBank/DDBJ whole genome shotgun (WGS) entry which is preliminary data.</text>
</comment>
<dbReference type="InterPro" id="IPR056090">
    <property type="entry name" value="DUF7673"/>
</dbReference>
<evidence type="ECO:0000313" key="3">
    <source>
        <dbReference type="Proteomes" id="UP000586067"/>
    </source>
</evidence>
<feature type="domain" description="DUF7673" evidence="1">
    <location>
        <begin position="39"/>
        <end position="121"/>
    </location>
</feature>
<reference evidence="2 3" key="1">
    <citation type="submission" date="2020-04" db="EMBL/GenBank/DDBJ databases">
        <title>Marinomonas sp. M1K-6 isolated from the deep seawater of the Mariana Trench.</title>
        <authorList>
            <person name="Li Y."/>
        </authorList>
    </citation>
    <scope>NUCLEOTIDE SEQUENCE [LARGE SCALE GENOMIC DNA]</scope>
    <source>
        <strain evidence="2 3">M1K-6</strain>
    </source>
</reference>
<dbReference type="RefSeq" id="WP_168824574.1">
    <property type="nucleotide sequence ID" value="NZ_CP073013.1"/>
</dbReference>
<keyword evidence="3" id="KW-1185">Reference proteome</keyword>
<protein>
    <recommendedName>
        <fullName evidence="1">DUF7673 domain-containing protein</fullName>
    </recommendedName>
</protein>
<dbReference type="EMBL" id="JABAEK010000006">
    <property type="protein sequence ID" value="NLQ17590.1"/>
    <property type="molecule type" value="Genomic_DNA"/>
</dbReference>
<evidence type="ECO:0000259" key="1">
    <source>
        <dbReference type="Pfam" id="PF24720"/>
    </source>
</evidence>
<dbReference type="Proteomes" id="UP000586067">
    <property type="component" value="Unassembled WGS sequence"/>
</dbReference>
<dbReference type="Pfam" id="PF24720">
    <property type="entry name" value="DUF7673"/>
    <property type="match status" value="1"/>
</dbReference>
<sequence>MKQQFTTMNPEFRAAIEEQQQAYDAAASKSQAGEAEYKDAILRLLKLAQSDSSASEVAAQILLSTYNSYNWHAPLAWFCHLDALNFDAAITVIKGRWSLHCEPHNAIQNGDALFKDLVKRWPNLPTQG</sequence>
<organism evidence="2 3">
    <name type="scientific">Marinomonas profundi</name>
    <dbReference type="NCBI Taxonomy" id="2726122"/>
    <lineage>
        <taxon>Bacteria</taxon>
        <taxon>Pseudomonadati</taxon>
        <taxon>Pseudomonadota</taxon>
        <taxon>Gammaproteobacteria</taxon>
        <taxon>Oceanospirillales</taxon>
        <taxon>Oceanospirillaceae</taxon>
        <taxon>Marinomonas</taxon>
    </lineage>
</organism>
<accession>A0A847RBJ9</accession>
<gene>
    <name evidence="2" type="ORF">HGG82_08105</name>
</gene>
<proteinExistence type="predicted"/>
<evidence type="ECO:0000313" key="2">
    <source>
        <dbReference type="EMBL" id="NLQ17590.1"/>
    </source>
</evidence>
<name>A0A847RBJ9_9GAMM</name>
<dbReference type="AlphaFoldDB" id="A0A847RBJ9"/>